<comment type="caution">
    <text evidence="2">The sequence shown here is derived from an EMBL/GenBank/DDBJ whole genome shotgun (WGS) entry which is preliminary data.</text>
</comment>
<protein>
    <submittedName>
        <fullName evidence="2">ArsR family transcriptional regulator</fullName>
    </submittedName>
</protein>
<evidence type="ECO:0000259" key="1">
    <source>
        <dbReference type="PROSITE" id="PS50987"/>
    </source>
</evidence>
<accession>A0A2N3VGH5</accession>
<dbReference type="InterPro" id="IPR011991">
    <property type="entry name" value="ArsR-like_HTH"/>
</dbReference>
<evidence type="ECO:0000313" key="3">
    <source>
        <dbReference type="Proteomes" id="UP000233766"/>
    </source>
</evidence>
<organism evidence="2 3">
    <name type="scientific">Nocardia fluminea</name>
    <dbReference type="NCBI Taxonomy" id="134984"/>
    <lineage>
        <taxon>Bacteria</taxon>
        <taxon>Bacillati</taxon>
        <taxon>Actinomycetota</taxon>
        <taxon>Actinomycetes</taxon>
        <taxon>Mycobacteriales</taxon>
        <taxon>Nocardiaceae</taxon>
        <taxon>Nocardia</taxon>
    </lineage>
</organism>
<evidence type="ECO:0000313" key="2">
    <source>
        <dbReference type="EMBL" id="PKV80695.1"/>
    </source>
</evidence>
<sequence>MTQTKDLSPAPTIPVAALSTVLGALHDPVRLEMVRRLSNAAAPVRCAALYDAINKSTATHHFKILREAGLIERLTIDGQTFQNLRADAIEHALPGLLPSIVDAANRADAPAPGTNDEQSVS</sequence>
<dbReference type="CDD" id="cd00090">
    <property type="entry name" value="HTH_ARSR"/>
    <property type="match status" value="1"/>
</dbReference>
<dbReference type="GO" id="GO:0003700">
    <property type="term" value="F:DNA-binding transcription factor activity"/>
    <property type="evidence" value="ECO:0007669"/>
    <property type="project" value="InterPro"/>
</dbReference>
<gene>
    <name evidence="2" type="ORF">ATK86_5128</name>
</gene>
<dbReference type="OrthoDB" id="4471357at2"/>
<proteinExistence type="predicted"/>
<dbReference type="SUPFAM" id="SSF46785">
    <property type="entry name" value="Winged helix' DNA-binding domain"/>
    <property type="match status" value="1"/>
</dbReference>
<dbReference type="Gene3D" id="1.10.10.10">
    <property type="entry name" value="Winged helix-like DNA-binding domain superfamily/Winged helix DNA-binding domain"/>
    <property type="match status" value="1"/>
</dbReference>
<dbReference type="RefSeq" id="WP_101466580.1">
    <property type="nucleotide sequence ID" value="NZ_PJMW01000002.1"/>
</dbReference>
<dbReference type="AlphaFoldDB" id="A0A2N3VGH5"/>
<reference evidence="2 3" key="1">
    <citation type="submission" date="2017-12" db="EMBL/GenBank/DDBJ databases">
        <title>Sequencing the genomes of 1000 Actinobacteria strains.</title>
        <authorList>
            <person name="Klenk H.-P."/>
        </authorList>
    </citation>
    <scope>NUCLEOTIDE SEQUENCE [LARGE SCALE GENOMIC DNA]</scope>
    <source>
        <strain evidence="2 3">DSM 44489</strain>
    </source>
</reference>
<dbReference type="Proteomes" id="UP000233766">
    <property type="component" value="Unassembled WGS sequence"/>
</dbReference>
<dbReference type="EMBL" id="PJMW01000002">
    <property type="protein sequence ID" value="PKV80695.1"/>
    <property type="molecule type" value="Genomic_DNA"/>
</dbReference>
<dbReference type="PROSITE" id="PS50987">
    <property type="entry name" value="HTH_ARSR_2"/>
    <property type="match status" value="1"/>
</dbReference>
<dbReference type="Pfam" id="PF12840">
    <property type="entry name" value="HTH_20"/>
    <property type="match status" value="1"/>
</dbReference>
<feature type="domain" description="HTH arsR-type" evidence="1">
    <location>
        <begin position="10"/>
        <end position="104"/>
    </location>
</feature>
<dbReference type="SMART" id="SM00418">
    <property type="entry name" value="HTH_ARSR"/>
    <property type="match status" value="1"/>
</dbReference>
<name>A0A2N3VGH5_9NOCA</name>
<dbReference type="PRINTS" id="PR00778">
    <property type="entry name" value="HTHARSR"/>
</dbReference>
<dbReference type="InterPro" id="IPR001845">
    <property type="entry name" value="HTH_ArsR_DNA-bd_dom"/>
</dbReference>
<keyword evidence="3" id="KW-1185">Reference proteome</keyword>
<dbReference type="InterPro" id="IPR036388">
    <property type="entry name" value="WH-like_DNA-bd_sf"/>
</dbReference>
<dbReference type="InterPro" id="IPR036390">
    <property type="entry name" value="WH_DNA-bd_sf"/>
</dbReference>